<keyword evidence="2" id="KW-0812">Transmembrane</keyword>
<dbReference type="InterPro" id="IPR058911">
    <property type="entry name" value="DUF8186_C"/>
</dbReference>
<dbReference type="Pfam" id="PF26589">
    <property type="entry name" value="DUF8186"/>
    <property type="match status" value="1"/>
</dbReference>
<dbReference type="EMBL" id="CP159204">
    <property type="protein sequence ID" value="XCF17556.1"/>
    <property type="molecule type" value="Genomic_DNA"/>
</dbReference>
<organism evidence="6">
    <name type="scientific">Halobacterium sp. NMX12-1</name>
    <dbReference type="NCBI Taxonomy" id="3166650"/>
    <lineage>
        <taxon>Archaea</taxon>
        <taxon>Methanobacteriati</taxon>
        <taxon>Methanobacteriota</taxon>
        <taxon>Stenosarchaea group</taxon>
        <taxon>Halobacteria</taxon>
        <taxon>Halobacteriales</taxon>
        <taxon>Halobacteriaceae</taxon>
        <taxon>Halobacterium</taxon>
    </lineage>
</organism>
<reference evidence="6" key="1">
    <citation type="submission" date="2024-06" db="EMBL/GenBank/DDBJ databases">
        <title>Genome Sequence of an extremely halophilic archaeon isolated from Permian era halite, Salado Formation, Carlsbad, New Mexico: Halobacterium sp. strain NMX12-1.</title>
        <authorList>
            <person name="Sotoa L."/>
            <person name="DasSarma P."/>
            <person name="Anton B.P."/>
            <person name="Vincze T."/>
            <person name="Verma I."/>
            <person name="Eralp B."/>
            <person name="Powers D.W."/>
            <person name="Dozier B.L."/>
            <person name="Roberts R.J."/>
            <person name="DasSarma S."/>
        </authorList>
    </citation>
    <scope>NUCLEOTIDE SEQUENCE</scope>
    <source>
        <strain evidence="6">NMX12-1</strain>
    </source>
</reference>
<evidence type="ECO:0000259" key="3">
    <source>
        <dbReference type="Pfam" id="PF26589"/>
    </source>
</evidence>
<feature type="domain" description="DUF8186" evidence="4">
    <location>
        <begin position="265"/>
        <end position="415"/>
    </location>
</feature>
<protein>
    <submittedName>
        <fullName evidence="6">Uncharacterized protein</fullName>
    </submittedName>
</protein>
<feature type="domain" description="DUF8186" evidence="5">
    <location>
        <begin position="425"/>
        <end position="524"/>
    </location>
</feature>
<dbReference type="InterPro" id="IPR058910">
    <property type="entry name" value="DUF8186_M"/>
</dbReference>
<evidence type="ECO:0000259" key="4">
    <source>
        <dbReference type="Pfam" id="PF26590"/>
    </source>
</evidence>
<accession>A0AAU8CFB9</accession>
<dbReference type="Pfam" id="PF26590">
    <property type="entry name" value="DUF8186_M"/>
    <property type="match status" value="1"/>
</dbReference>
<gene>
    <name evidence="6" type="ORF">ABSL23_05990</name>
</gene>
<evidence type="ECO:0000259" key="5">
    <source>
        <dbReference type="Pfam" id="PF26591"/>
    </source>
</evidence>
<feature type="domain" description="DUF8186" evidence="3">
    <location>
        <begin position="95"/>
        <end position="261"/>
    </location>
</feature>
<dbReference type="RefSeq" id="WP_353635060.1">
    <property type="nucleotide sequence ID" value="NZ_CP159204.1"/>
</dbReference>
<feature type="transmembrane region" description="Helical" evidence="2">
    <location>
        <begin position="536"/>
        <end position="556"/>
    </location>
</feature>
<dbReference type="AlphaFoldDB" id="A0AAU8CFB9"/>
<sequence length="573" mass="62155">MQRARVVVAALVVAGGITSVVTADPPRPGTEENGLTENESATLWSRDTDDYINQSAYRERYGENRTAVQQVANGTDVTFTRPPATAATWTRHDFQDLDGGGPNTSIHPPHANRTDGAFIADAHATIFAVQPSTRTHLAAGTTPLYIAPNGTLRGFVDYRVRVPPGDASGSTTVDWSLVSHEIDTVELQADGESLVERDGAHTPILAYQMGRNGRATLTFTAEIGVRLRQTTRIDRGNTTSVDVTYHEESVNVSDTLSVAVYNLSATAHSASYPNGDAGVAVFQTRPWQGFTLPERGARVRGIWRFYTARNPDWDTLVTATATGRSVVDSPALPVGVHAYPSRIGPRVEPVRDGPELLATWGGDQATPAGTIGENVSVDVVNQSYQATYGLAARTESIEREFLHVTGIVRGVNETVALEDDADRKLRRSTLSVNVVRQNQTAAVLRVELRDARTDAPIQLADRDRLHLIGGETRTGAITINGQRIETNRSGVATVTVDEPGVYTARYQPGSWLSHDPAYAPATATARWHPLGSIDGWLALLVGVGWRLLPFAVVFYAGTRLLRLLDFTTRFQES</sequence>
<proteinExistence type="predicted"/>
<evidence type="ECO:0000256" key="2">
    <source>
        <dbReference type="SAM" id="Phobius"/>
    </source>
</evidence>
<name>A0AAU8CFB9_9EURY</name>
<dbReference type="GeneID" id="91108681"/>
<evidence type="ECO:0000256" key="1">
    <source>
        <dbReference type="SAM" id="MobiDB-lite"/>
    </source>
</evidence>
<feature type="region of interest" description="Disordered" evidence="1">
    <location>
        <begin position="20"/>
        <end position="39"/>
    </location>
</feature>
<evidence type="ECO:0000313" key="6">
    <source>
        <dbReference type="EMBL" id="XCF17556.1"/>
    </source>
</evidence>
<dbReference type="InterPro" id="IPR058499">
    <property type="entry name" value="DUF8186"/>
</dbReference>
<keyword evidence="2" id="KW-0472">Membrane</keyword>
<dbReference type="KEGG" id="hanx:ABSL23_05990"/>
<dbReference type="Pfam" id="PF26591">
    <property type="entry name" value="DUF8186_C"/>
    <property type="match status" value="1"/>
</dbReference>
<keyword evidence="2" id="KW-1133">Transmembrane helix</keyword>